<evidence type="ECO:0000313" key="2">
    <source>
        <dbReference type="Proteomes" id="UP001239111"/>
    </source>
</evidence>
<comment type="caution">
    <text evidence="1">The sequence shown here is derived from an EMBL/GenBank/DDBJ whole genome shotgun (WGS) entry which is preliminary data.</text>
</comment>
<evidence type="ECO:0000313" key="1">
    <source>
        <dbReference type="EMBL" id="KAJ8680805.1"/>
    </source>
</evidence>
<reference evidence="1" key="1">
    <citation type="submission" date="2023-04" db="EMBL/GenBank/DDBJ databases">
        <title>A chromosome-level genome assembly of the parasitoid wasp Eretmocerus hayati.</title>
        <authorList>
            <person name="Zhong Y."/>
            <person name="Liu S."/>
            <person name="Liu Y."/>
        </authorList>
    </citation>
    <scope>NUCLEOTIDE SEQUENCE</scope>
    <source>
        <strain evidence="1">ZJU_SS_LIU_2023</strain>
    </source>
</reference>
<sequence>MKSFVSFAVLAFVAVSVSEAGKVIVYPNPLVPGQNIPVRVEDMVNDPGVVNQEFDCLLEDKRCNPLTHALVKASLKEGLYHNCAKCTAPQKEAHEIIMPVLEKNYKTQLEAVRQKFRHLA</sequence>
<organism evidence="1 2">
    <name type="scientific">Eretmocerus hayati</name>
    <dbReference type="NCBI Taxonomy" id="131215"/>
    <lineage>
        <taxon>Eukaryota</taxon>
        <taxon>Metazoa</taxon>
        <taxon>Ecdysozoa</taxon>
        <taxon>Arthropoda</taxon>
        <taxon>Hexapoda</taxon>
        <taxon>Insecta</taxon>
        <taxon>Pterygota</taxon>
        <taxon>Neoptera</taxon>
        <taxon>Endopterygota</taxon>
        <taxon>Hymenoptera</taxon>
        <taxon>Apocrita</taxon>
        <taxon>Proctotrupomorpha</taxon>
        <taxon>Chalcidoidea</taxon>
        <taxon>Aphelinidae</taxon>
        <taxon>Aphelininae</taxon>
        <taxon>Eretmocerus</taxon>
    </lineage>
</organism>
<accession>A0ACC2PGB9</accession>
<dbReference type="EMBL" id="CM056742">
    <property type="protein sequence ID" value="KAJ8680805.1"/>
    <property type="molecule type" value="Genomic_DNA"/>
</dbReference>
<name>A0ACC2PGB9_9HYME</name>
<protein>
    <submittedName>
        <fullName evidence="1">Uncharacterized protein</fullName>
    </submittedName>
</protein>
<keyword evidence="2" id="KW-1185">Reference proteome</keyword>
<gene>
    <name evidence="1" type="ORF">QAD02_016592</name>
</gene>
<proteinExistence type="predicted"/>
<dbReference type="Proteomes" id="UP001239111">
    <property type="component" value="Chromosome 2"/>
</dbReference>